<comment type="caution">
    <text evidence="2">The sequence shown here is derived from an EMBL/GenBank/DDBJ whole genome shotgun (WGS) entry which is preliminary data.</text>
</comment>
<evidence type="ECO:0000259" key="1">
    <source>
        <dbReference type="Pfam" id="PF01323"/>
    </source>
</evidence>
<evidence type="ECO:0000313" key="3">
    <source>
        <dbReference type="Proteomes" id="UP000477722"/>
    </source>
</evidence>
<organism evidence="2 3">
    <name type="scientific">Streptomyces boncukensis</name>
    <dbReference type="NCBI Taxonomy" id="2711219"/>
    <lineage>
        <taxon>Bacteria</taxon>
        <taxon>Bacillati</taxon>
        <taxon>Actinomycetota</taxon>
        <taxon>Actinomycetes</taxon>
        <taxon>Kitasatosporales</taxon>
        <taxon>Streptomycetaceae</taxon>
        <taxon>Streptomyces</taxon>
    </lineage>
</organism>
<name>A0A6G4WR63_9ACTN</name>
<dbReference type="AlphaFoldDB" id="A0A6G4WR63"/>
<keyword evidence="3" id="KW-1185">Reference proteome</keyword>
<feature type="domain" description="DSBA-like thioredoxin" evidence="1">
    <location>
        <begin position="7"/>
        <end position="149"/>
    </location>
</feature>
<dbReference type="PANTHER" id="PTHR13887:SF41">
    <property type="entry name" value="THIOREDOXIN SUPERFAMILY PROTEIN"/>
    <property type="match status" value="1"/>
</dbReference>
<dbReference type="Gene3D" id="3.40.30.10">
    <property type="entry name" value="Glutaredoxin"/>
    <property type="match status" value="1"/>
</dbReference>
<dbReference type="Proteomes" id="UP000477722">
    <property type="component" value="Unassembled WGS sequence"/>
</dbReference>
<reference evidence="2 3" key="1">
    <citation type="submission" date="2020-02" db="EMBL/GenBank/DDBJ databases">
        <title>Whole-genome analyses of novel actinobacteria.</title>
        <authorList>
            <person name="Sahin N."/>
            <person name="Tatar D."/>
        </authorList>
    </citation>
    <scope>NUCLEOTIDE SEQUENCE [LARGE SCALE GENOMIC DNA]</scope>
    <source>
        <strain evidence="2 3">SB3404</strain>
    </source>
</reference>
<dbReference type="EMBL" id="JAAKZZ010000024">
    <property type="protein sequence ID" value="NGO67588.1"/>
    <property type="molecule type" value="Genomic_DNA"/>
</dbReference>
<dbReference type="Pfam" id="PF01323">
    <property type="entry name" value="DSBA"/>
    <property type="match status" value="1"/>
</dbReference>
<dbReference type="SUPFAM" id="SSF52833">
    <property type="entry name" value="Thioredoxin-like"/>
    <property type="match status" value="1"/>
</dbReference>
<dbReference type="InterPro" id="IPR001853">
    <property type="entry name" value="DSBA-like_thioredoxin_dom"/>
</dbReference>
<keyword evidence="2" id="KW-0413">Isomerase</keyword>
<gene>
    <name evidence="2" type="ORF">G5C65_04290</name>
</gene>
<protein>
    <submittedName>
        <fullName evidence="2">Dithiol-disulfide isomerase</fullName>
    </submittedName>
</protein>
<accession>A0A6G4WR63</accession>
<dbReference type="RefSeq" id="WP_165297247.1">
    <property type="nucleotide sequence ID" value="NZ_JAAKZZ010000024.1"/>
</dbReference>
<dbReference type="InterPro" id="IPR036249">
    <property type="entry name" value="Thioredoxin-like_sf"/>
</dbReference>
<sequence>MVAVVAVELVHDFVCAASYLGFTRAVRAVRRYEGEGGRARLVLRPYRIAPGAPAAGEPLFEVHRRQRGEEAARRIRADTALGAADGLRFRFDLAVFTNTFEAHLLRSRAAAQGRGEAMTERLFRAYFTDGLHLADPAALGRLAAEAGVRDGGGDGGAEALRAELARTRALGSDTGPVFRFADGRELRGDQPEDALLAALRAAGGKWEGAAVGTG</sequence>
<dbReference type="PANTHER" id="PTHR13887">
    <property type="entry name" value="GLUTATHIONE S-TRANSFERASE KAPPA"/>
    <property type="match status" value="1"/>
</dbReference>
<evidence type="ECO:0000313" key="2">
    <source>
        <dbReference type="EMBL" id="NGO67588.1"/>
    </source>
</evidence>
<proteinExistence type="predicted"/>
<dbReference type="GO" id="GO:0016491">
    <property type="term" value="F:oxidoreductase activity"/>
    <property type="evidence" value="ECO:0007669"/>
    <property type="project" value="InterPro"/>
</dbReference>
<dbReference type="GO" id="GO:0016853">
    <property type="term" value="F:isomerase activity"/>
    <property type="evidence" value="ECO:0007669"/>
    <property type="project" value="UniProtKB-KW"/>
</dbReference>